<dbReference type="OrthoDB" id="2423195at2759"/>
<dbReference type="PANTHER" id="PTHR43392:SF2">
    <property type="entry name" value="AAA-TYPE ATPASE FAMILY PROTEIN _ ANKYRIN REPEAT FAMILY PROTEIN"/>
    <property type="match status" value="1"/>
</dbReference>
<dbReference type="InterPro" id="IPR027417">
    <property type="entry name" value="P-loop_NTPase"/>
</dbReference>
<dbReference type="FunFam" id="1.10.8.60:FF:000160">
    <property type="entry name" value="WGS project CABT00000000 data, contig 2.55"/>
    <property type="match status" value="1"/>
</dbReference>
<feature type="coiled-coil region" evidence="5">
    <location>
        <begin position="2164"/>
        <end position="2223"/>
    </location>
</feature>
<feature type="domain" description="AAA+ ATPase" evidence="7">
    <location>
        <begin position="1568"/>
        <end position="1800"/>
    </location>
</feature>
<dbReference type="InterPro" id="IPR041677">
    <property type="entry name" value="DNA2/NAM7_AAA_11"/>
</dbReference>
<dbReference type="Proteomes" id="UP000504638">
    <property type="component" value="Unplaced"/>
</dbReference>
<dbReference type="Pfam" id="PF13087">
    <property type="entry name" value="AAA_12"/>
    <property type="match status" value="1"/>
</dbReference>
<dbReference type="SUPFAM" id="SSF52540">
    <property type="entry name" value="P-loop containing nucleoside triphosphate hydrolases"/>
    <property type="match status" value="4"/>
</dbReference>
<organism evidence="8">
    <name type="scientific">Eremomyces bilateralis CBS 781.70</name>
    <dbReference type="NCBI Taxonomy" id="1392243"/>
    <lineage>
        <taxon>Eukaryota</taxon>
        <taxon>Fungi</taxon>
        <taxon>Dikarya</taxon>
        <taxon>Ascomycota</taxon>
        <taxon>Pezizomycotina</taxon>
        <taxon>Dothideomycetes</taxon>
        <taxon>Dothideomycetes incertae sedis</taxon>
        <taxon>Eremomycetales</taxon>
        <taxon>Eremomycetaceae</taxon>
        <taxon>Eremomyces</taxon>
    </lineage>
</organism>
<evidence type="ECO:0000313" key="8">
    <source>
        <dbReference type="EMBL" id="KAF1814036.1"/>
    </source>
</evidence>
<gene>
    <name evidence="8 10" type="ORF">P152DRAFT_506767</name>
</gene>
<keyword evidence="9" id="KW-1185">Reference proteome</keyword>
<dbReference type="GeneID" id="54423066"/>
<dbReference type="FunFam" id="1.10.8.60:FF:000159">
    <property type="entry name" value="p-loop containing nucleoside triphosphate hydrolase protein"/>
    <property type="match status" value="1"/>
</dbReference>
<evidence type="ECO:0000256" key="1">
    <source>
        <dbReference type="ARBA" id="ARBA00010378"/>
    </source>
</evidence>
<dbReference type="PRINTS" id="PR00819">
    <property type="entry name" value="CBXCFQXSUPER"/>
</dbReference>
<dbReference type="InterPro" id="IPR003593">
    <property type="entry name" value="AAA+_ATPase"/>
</dbReference>
<feature type="compositionally biased region" description="Polar residues" evidence="6">
    <location>
        <begin position="2112"/>
        <end position="2124"/>
    </location>
</feature>
<feature type="domain" description="AAA+ ATPase" evidence="7">
    <location>
        <begin position="480"/>
        <end position="876"/>
    </location>
</feature>
<evidence type="ECO:0000256" key="4">
    <source>
        <dbReference type="ARBA" id="ARBA00022840"/>
    </source>
</evidence>
<dbReference type="Gene3D" id="3.40.50.300">
    <property type="entry name" value="P-loop containing nucleotide triphosphate hydrolases"/>
    <property type="match status" value="6"/>
</dbReference>
<dbReference type="CDD" id="cd18808">
    <property type="entry name" value="SF1_C_Upf1"/>
    <property type="match status" value="1"/>
</dbReference>
<dbReference type="GO" id="GO:0005524">
    <property type="term" value="F:ATP binding"/>
    <property type="evidence" value="ECO:0007669"/>
    <property type="project" value="UniProtKB-KW"/>
</dbReference>
<evidence type="ECO:0000256" key="2">
    <source>
        <dbReference type="ARBA" id="ARBA00022741"/>
    </source>
</evidence>
<reference evidence="10" key="3">
    <citation type="submission" date="2025-04" db="UniProtKB">
        <authorList>
            <consortium name="RefSeq"/>
        </authorList>
    </citation>
    <scope>IDENTIFICATION</scope>
    <source>
        <strain evidence="10">CBS 781.70</strain>
    </source>
</reference>
<evidence type="ECO:0000256" key="5">
    <source>
        <dbReference type="SAM" id="Coils"/>
    </source>
</evidence>
<dbReference type="InterPro" id="IPR003959">
    <property type="entry name" value="ATPase_AAA_core"/>
</dbReference>
<reference evidence="10" key="2">
    <citation type="submission" date="2020-04" db="EMBL/GenBank/DDBJ databases">
        <authorList>
            <consortium name="NCBI Genome Project"/>
        </authorList>
    </citation>
    <scope>NUCLEOTIDE SEQUENCE</scope>
    <source>
        <strain evidence="10">CBS 781.70</strain>
    </source>
</reference>
<dbReference type="Pfam" id="PF13086">
    <property type="entry name" value="AAA_11"/>
    <property type="match status" value="1"/>
</dbReference>
<feature type="domain" description="AAA+ ATPase" evidence="7">
    <location>
        <begin position="1844"/>
        <end position="1981"/>
    </location>
</feature>
<comment type="similarity">
    <text evidence="1">Belongs to the CbxX/CfxQ family.</text>
</comment>
<keyword evidence="3" id="KW-0347">Helicase</keyword>
<keyword evidence="2" id="KW-0547">Nucleotide-binding</keyword>
<evidence type="ECO:0000313" key="9">
    <source>
        <dbReference type="Proteomes" id="UP000504638"/>
    </source>
</evidence>
<dbReference type="InterPro" id="IPR041627">
    <property type="entry name" value="AAA_lid_6"/>
</dbReference>
<dbReference type="EMBL" id="ML975154">
    <property type="protein sequence ID" value="KAF1814036.1"/>
    <property type="molecule type" value="Genomic_DNA"/>
</dbReference>
<sequence>MATLEEPTRVRKLLSLFHDVIHGRRTINTPANARLFLEAVPCKNPPRVCVELLVSSPSGMEAIGNSVRADINLKFITTHTLPLLNYFSDPEVKLLADGQFLLQVLIAVVHPPTVWNALVGLFLNHQLSEDSLRPFAWLVHEVVLFPAKLEIDLLNDVQAVIKNGRLLETASQETREFGYKIQKAVQLRSVPAALAASAESPGGRHDNDFADFRRIDIFPTSDEFLSTTKPFYRLVNEAFDSEPAERAGVHLDNQFRLLREDMLAELREDLQSATGKGKGKLSAHRLGKLVPVNLDPGDEARAKRCSLSLKCFSGLESLKKMEPSARERFLDGNKNFLKHQAFGALCRGPVIYGFAFVDRNIASLVRSPPVVQLQFTDSRALEKSLVALKSFEDLQFVVVGTPVFAYQPVLEGIKDISNLPLEERLLDPTSKDFEFEFSPKLQALVSKLRAVEFSDDKIIRIGSTTTMDHSQCSSFLNALSTPVSIIQGPPGTGKSFIGSQIMKYLFKYTDQKFMVISYTNHALDQFLEELQDVGIPDEAMVRLGSKHTTRTAPLLLTNQKGRHRPSQSSWAVINELKTERRLIQGALAQAWDNYQQFQISFSGVMEYLEFSEDFERFHETFTLPAESTQWKRVGRRGREIGPDYLYSRWIKGLDAGILGERVTDTTIWTIAPAERQNLQSKWTKAMISERAESVQIIVQRLDRNQERLSELFNEHKVQVLNSKRVIACTTTAAAMYNKLIRAAKPDMVLVEEAGEILECHILTALAPTVKQLVLIGDHKQLRPKINNYELSLFERLILQGHPHTTLRKQHRMHPTISAFPRALTYPDLLDDPKTADRPSIDGIRNRVIFVHHENLEVGVDELVDRRDPSVVSSKQNVFEADMVLKVVAYLGQQGYTTDRIALLTPYLGQLRLLRDKLVEENNPILNDLDAHDLIRAGLMTQAASKVDKQPLRLSTIDNYQGEESDIIVASLTRSNSSGDIGFMSAPERLNVLLSRARCCIIMIGNMNTFMSARRGKDAWIPFFNLLKEGGHLYDGLPVHCVRHPEREAILQMPLDFEQHCPDGGCFEPCGAKLSCGVHECPLRCHRIADHSQRKCTAVIERTCERNHKLRTRCSQKDERCRECRREDQEKERQRKRDLELESKRLARQEAYIQELVQIEDEIDHQRRQIQYMKEEEDEKKDMAQKRRDATELRATAARLQKAKLRISKENCGMQASDPAGLELKTHRSRLDPLDSAEEDWKWLKEQSGATSQALDDLMGMVGLNVVKQEFLAIKTKVDTMLRQNASLASERFNCVMLGNPGTGKTTVARLYSQFLCSIGVIPGQCFKETTGSALAHGGVSECKKLIDELQNDGGGVLFVDEAYQLTSGNSGGGGAVLDYLLPEVENLVGKVVFVLAGYNKEMESVFAHNPGLPSRFPIEMKFTDYTDEELLDIFELSLHKKYSGRMKCEDGIEGLYCRIVSRRIGRGRGKAGFGNARAVQNALAQVTRRQSGRLFREQRVGNHPDDFLLTKEDLIGPEPSSALEKSKPWQKLKAMIGLDSVKTAVAALVDSIQQNYVRELEEQPPIEYSLNKVLLGSPGTGKTTVAKLYGGILVDLGLLSRGEVVVKNPSDFVGAILGGSEKQTKGILAASLGKVLVIDEAYGLHSGGDHGSTSDPFKTTVVDTLVAEVQSVPGDDRCVLLLGYKDQMEKMFQNANPGLSRRFPLASAFIFDDFNDAELRKILDLKLKAQGFDATDQAKNVAMEMLDRARNRPNFGNAGEIDILLDASKGRHQSRFSRGETKSASTLEALDFDKDFDRAERSETNTKKLFEGTVGCEDIVRRLEGYQETVRVTRSLGLNMKEGIPFNFLFRGPPGTGKTTTAKKMGKVFYDMGFLASADVVECSATDLIGQYVGQTGPKVKQLLDKSLGRVLFVDEAYRLAGGAFAQEAVDELTDSTTKPQYAKKVVIILAGYENDINRLMSTNPGLTSRFSEVVDFRNLTPPECVALLVQFFKKQKAILLKKSAAVVLDISSLEMPSDEFREKMEHCFSDLTKQANWASARDVQTVAKNVFNTTLRSQKSAAKIQLVVSEVSVEAELNSMIKEREGRSQFADPSPLASDLLTESASFSNVQPNASAVSTTNQAEDTDPKLLPPESHAPAEKIKELVRHDREVQRDAGVSDEVWEQLQKDKQAEKEREEEYQKLQKAKRTATAEAREKILKRLRKEEQRREKEKEMLRKLETMGLCPMGYHWIKQSGGYRCAGGSHFVGDEQVGGW</sequence>
<dbReference type="GO" id="GO:0016887">
    <property type="term" value="F:ATP hydrolysis activity"/>
    <property type="evidence" value="ECO:0007669"/>
    <property type="project" value="InterPro"/>
</dbReference>
<evidence type="ECO:0000313" key="10">
    <source>
        <dbReference type="RefSeq" id="XP_033535667.1"/>
    </source>
</evidence>
<keyword evidence="8 10" id="KW-0378">Hydrolase</keyword>
<dbReference type="CDD" id="cd17936">
    <property type="entry name" value="EEXXEc_NFX1"/>
    <property type="match status" value="1"/>
</dbReference>
<feature type="coiled-coil region" evidence="5">
    <location>
        <begin position="1128"/>
        <end position="1202"/>
    </location>
</feature>
<protein>
    <submittedName>
        <fullName evidence="8 10">P-loop containing nucleoside triphosphate hydrolase protein</fullName>
    </submittedName>
</protein>
<dbReference type="RefSeq" id="XP_033535667.1">
    <property type="nucleotide sequence ID" value="XM_033682496.1"/>
</dbReference>
<dbReference type="PANTHER" id="PTHR43392">
    <property type="entry name" value="AAA-TYPE ATPASE FAMILY PROTEIN / ANKYRIN REPEAT FAMILY PROTEIN"/>
    <property type="match status" value="1"/>
</dbReference>
<evidence type="ECO:0000256" key="6">
    <source>
        <dbReference type="SAM" id="MobiDB-lite"/>
    </source>
</evidence>
<dbReference type="Gene3D" id="1.10.8.60">
    <property type="match status" value="1"/>
</dbReference>
<dbReference type="SMART" id="SM00382">
    <property type="entry name" value="AAA"/>
    <property type="match status" value="4"/>
</dbReference>
<keyword evidence="4" id="KW-0067">ATP-binding</keyword>
<dbReference type="CDD" id="cd06008">
    <property type="entry name" value="NF-X1-zinc-finger"/>
    <property type="match status" value="1"/>
</dbReference>
<accession>A0A6G1G7X2</accession>
<reference evidence="8 10" key="1">
    <citation type="submission" date="2020-01" db="EMBL/GenBank/DDBJ databases">
        <authorList>
            <consortium name="DOE Joint Genome Institute"/>
            <person name="Haridas S."/>
            <person name="Albert R."/>
            <person name="Binder M."/>
            <person name="Bloem J."/>
            <person name="Labutti K."/>
            <person name="Salamov A."/>
            <person name="Andreopoulos B."/>
            <person name="Baker S.E."/>
            <person name="Barry K."/>
            <person name="Bills G."/>
            <person name="Bluhm B.H."/>
            <person name="Cannon C."/>
            <person name="Castanera R."/>
            <person name="Culley D.E."/>
            <person name="Daum C."/>
            <person name="Ezra D."/>
            <person name="Gonzalez J.B."/>
            <person name="Henrissat B."/>
            <person name="Kuo A."/>
            <person name="Liang C."/>
            <person name="Lipzen A."/>
            <person name="Lutzoni F."/>
            <person name="Magnuson J."/>
            <person name="Mondo S."/>
            <person name="Nolan M."/>
            <person name="Ohm R."/>
            <person name="Pangilinan J."/>
            <person name="Park H.-J."/>
            <person name="Ramirez L."/>
            <person name="Alfaro M."/>
            <person name="Sun H."/>
            <person name="Tritt A."/>
            <person name="Yoshinaga Y."/>
            <person name="Zwiers L.-H."/>
            <person name="Turgeon B.G."/>
            <person name="Goodwin S.B."/>
            <person name="Spatafora J.W."/>
            <person name="Crous P.W."/>
            <person name="Grigoriev I.V."/>
        </authorList>
    </citation>
    <scope>NUCLEOTIDE SEQUENCE</scope>
    <source>
        <strain evidence="8 10">CBS 781.70</strain>
    </source>
</reference>
<dbReference type="FunFam" id="3.40.50.300:FF:000216">
    <property type="entry name" value="Type VII secretion ATPase EccA"/>
    <property type="match status" value="3"/>
</dbReference>
<dbReference type="InterPro" id="IPR050773">
    <property type="entry name" value="CbxX/CfxQ_RuBisCO_ESX"/>
</dbReference>
<proteinExistence type="inferred from homology"/>
<dbReference type="FunFam" id="3.40.50.300:FF:001660">
    <property type="entry name" value="NF-X1 finger and helicase protein, putative"/>
    <property type="match status" value="1"/>
</dbReference>
<dbReference type="Pfam" id="PF17866">
    <property type="entry name" value="AAA_lid_6"/>
    <property type="match status" value="2"/>
</dbReference>
<keyword evidence="5" id="KW-0175">Coiled coil</keyword>
<evidence type="ECO:0000256" key="3">
    <source>
        <dbReference type="ARBA" id="ARBA00022806"/>
    </source>
</evidence>
<feature type="domain" description="AAA+ ATPase" evidence="7">
    <location>
        <begin position="1290"/>
        <end position="1424"/>
    </location>
</feature>
<dbReference type="GO" id="GO:0004386">
    <property type="term" value="F:helicase activity"/>
    <property type="evidence" value="ECO:0007669"/>
    <property type="project" value="InterPro"/>
</dbReference>
<dbReference type="CDD" id="cd00009">
    <property type="entry name" value="AAA"/>
    <property type="match status" value="1"/>
</dbReference>
<name>A0A6G1G7X2_9PEZI</name>
<dbReference type="InterPro" id="IPR047187">
    <property type="entry name" value="SF1_C_Upf1"/>
</dbReference>
<dbReference type="InterPro" id="IPR000641">
    <property type="entry name" value="CbxX/CfxQ"/>
</dbReference>
<evidence type="ECO:0000259" key="7">
    <source>
        <dbReference type="SMART" id="SM00382"/>
    </source>
</evidence>
<feature type="region of interest" description="Disordered" evidence="6">
    <location>
        <begin position="2112"/>
        <end position="2140"/>
    </location>
</feature>
<dbReference type="Pfam" id="PF00004">
    <property type="entry name" value="AAA"/>
    <property type="match status" value="3"/>
</dbReference>
<dbReference type="InterPro" id="IPR041679">
    <property type="entry name" value="DNA2/NAM7-like_C"/>
</dbReference>